<gene>
    <name evidence="8" type="ORF">SAMN04488092_11099</name>
</gene>
<feature type="compositionally biased region" description="Basic and acidic residues" evidence="7">
    <location>
        <begin position="36"/>
        <end position="54"/>
    </location>
</feature>
<dbReference type="Pfam" id="PF01457">
    <property type="entry name" value="Peptidase_M8"/>
    <property type="match status" value="1"/>
</dbReference>
<dbReference type="PANTHER" id="PTHR10942:SF0">
    <property type="entry name" value="LEISHMANOLYSIN-LIKE PEPTIDASE"/>
    <property type="match status" value="1"/>
</dbReference>
<evidence type="ECO:0000256" key="7">
    <source>
        <dbReference type="SAM" id="MobiDB-lite"/>
    </source>
</evidence>
<evidence type="ECO:0000313" key="8">
    <source>
        <dbReference type="EMBL" id="SEQ66138.1"/>
    </source>
</evidence>
<name>A0A1H9HV38_9RHOB</name>
<dbReference type="PANTHER" id="PTHR10942">
    <property type="entry name" value="LEISHMANOLYSIN-LIKE PEPTIDASE"/>
    <property type="match status" value="1"/>
</dbReference>
<keyword evidence="5" id="KW-0862">Zinc</keyword>
<evidence type="ECO:0000256" key="1">
    <source>
        <dbReference type="ARBA" id="ARBA00001947"/>
    </source>
</evidence>
<dbReference type="GO" id="GO:0006508">
    <property type="term" value="P:proteolysis"/>
    <property type="evidence" value="ECO:0007669"/>
    <property type="project" value="UniProtKB-KW"/>
</dbReference>
<dbReference type="Gene3D" id="3.90.132.10">
    <property type="entry name" value="Leishmanolysin , domain 2"/>
    <property type="match status" value="1"/>
</dbReference>
<organism evidence="8 9">
    <name type="scientific">Thalassovita taeanensis</name>
    <dbReference type="NCBI Taxonomy" id="657014"/>
    <lineage>
        <taxon>Bacteria</taxon>
        <taxon>Pseudomonadati</taxon>
        <taxon>Pseudomonadota</taxon>
        <taxon>Alphaproteobacteria</taxon>
        <taxon>Rhodobacterales</taxon>
        <taxon>Roseobacteraceae</taxon>
        <taxon>Thalassovita</taxon>
    </lineage>
</organism>
<accession>A0A1H9HV38</accession>
<evidence type="ECO:0000256" key="6">
    <source>
        <dbReference type="ARBA" id="ARBA00023049"/>
    </source>
</evidence>
<keyword evidence="9" id="KW-1185">Reference proteome</keyword>
<comment type="cofactor">
    <cofactor evidence="1">
        <name>Zn(2+)</name>
        <dbReference type="ChEBI" id="CHEBI:29105"/>
    </cofactor>
</comment>
<evidence type="ECO:0000256" key="3">
    <source>
        <dbReference type="ARBA" id="ARBA00022723"/>
    </source>
</evidence>
<keyword evidence="4" id="KW-0378">Hydrolase</keyword>
<dbReference type="GO" id="GO:0007155">
    <property type="term" value="P:cell adhesion"/>
    <property type="evidence" value="ECO:0007669"/>
    <property type="project" value="InterPro"/>
</dbReference>
<dbReference type="SUPFAM" id="SSF55486">
    <property type="entry name" value="Metalloproteases ('zincins'), catalytic domain"/>
    <property type="match status" value="2"/>
</dbReference>
<dbReference type="OrthoDB" id="61573at2"/>
<dbReference type="GO" id="GO:0046872">
    <property type="term" value="F:metal ion binding"/>
    <property type="evidence" value="ECO:0007669"/>
    <property type="project" value="UniProtKB-KW"/>
</dbReference>
<sequence length="449" mass="46743">MGFQRSAKSIFPAASAPFRQSQENDGRARTAFAERVVFEPQHDRPGTFDRHQADRALSAEGPSQKTAFAELERGAETGDHFEFMHASDRSTSSSTEGRGAPERATSIDAARAAVDDEGRPDTGAGPDDTTPPEDTDPDPAPLPVDQPEQPAAPTNQGRPTGAVPGLPQDSPPSPPPGDDNAEYGRAPGDLPDLPPDIGPVTSYTSGGLASTSYNVAIEFVGVWSTQLQSAFTEAADYLSSIILAELPDAIVDGVLIDDIVITATLEGIDGVGGTLGSAGPREIRGDGTFLTATGAMTFDSADAENQLGLGNWESIVLHEMMHALGFGTLWTLMGLTSGSVAGGDLRFVGVNATDTYQTEFAGIAGADAGSLLGVPVETDGGPGTAGGHWDELLFDEEIMTGYVDTGSYVSDMTIAALEDMGYDTVFDNPYSATDLTGPIPADPLLDLFA</sequence>
<reference evidence="8 9" key="1">
    <citation type="submission" date="2016-10" db="EMBL/GenBank/DDBJ databases">
        <authorList>
            <person name="de Groot N.N."/>
        </authorList>
    </citation>
    <scope>NUCLEOTIDE SEQUENCE [LARGE SCALE GENOMIC DNA]</scope>
    <source>
        <strain evidence="8 9">DSM 22007</strain>
    </source>
</reference>
<evidence type="ECO:0000313" key="9">
    <source>
        <dbReference type="Proteomes" id="UP000198634"/>
    </source>
</evidence>
<keyword evidence="3" id="KW-0479">Metal-binding</keyword>
<dbReference type="GO" id="GO:0004222">
    <property type="term" value="F:metalloendopeptidase activity"/>
    <property type="evidence" value="ECO:0007669"/>
    <property type="project" value="InterPro"/>
</dbReference>
<evidence type="ECO:0000256" key="2">
    <source>
        <dbReference type="ARBA" id="ARBA00022670"/>
    </source>
</evidence>
<dbReference type="GO" id="GO:0005737">
    <property type="term" value="C:cytoplasm"/>
    <property type="evidence" value="ECO:0007669"/>
    <property type="project" value="TreeGrafter"/>
</dbReference>
<dbReference type="GO" id="GO:0016020">
    <property type="term" value="C:membrane"/>
    <property type="evidence" value="ECO:0007669"/>
    <property type="project" value="InterPro"/>
</dbReference>
<dbReference type="STRING" id="657014.SAMN04488092_11099"/>
<evidence type="ECO:0000256" key="4">
    <source>
        <dbReference type="ARBA" id="ARBA00022801"/>
    </source>
</evidence>
<evidence type="ECO:0000256" key="5">
    <source>
        <dbReference type="ARBA" id="ARBA00022833"/>
    </source>
</evidence>
<proteinExistence type="predicted"/>
<feature type="region of interest" description="Disordered" evidence="7">
    <location>
        <begin position="1"/>
        <end position="201"/>
    </location>
</feature>
<keyword evidence="2" id="KW-0645">Protease</keyword>
<dbReference type="Proteomes" id="UP000198634">
    <property type="component" value="Unassembled WGS sequence"/>
</dbReference>
<dbReference type="EMBL" id="FOEP01000010">
    <property type="protein sequence ID" value="SEQ66138.1"/>
    <property type="molecule type" value="Genomic_DNA"/>
</dbReference>
<dbReference type="AlphaFoldDB" id="A0A1H9HV38"/>
<keyword evidence="6" id="KW-0482">Metalloprotease</keyword>
<feature type="compositionally biased region" description="Basic and acidic residues" evidence="7">
    <location>
        <begin position="70"/>
        <end position="88"/>
    </location>
</feature>
<protein>
    <submittedName>
        <fullName evidence="8">Leishmanolysin</fullName>
    </submittedName>
</protein>
<dbReference type="InterPro" id="IPR001577">
    <property type="entry name" value="Peptidase_M8"/>
</dbReference>